<gene>
    <name evidence="1" type="ORF">HWQ67_17250</name>
</gene>
<feature type="non-terminal residue" evidence="1">
    <location>
        <position position="1"/>
    </location>
</feature>
<comment type="caution">
    <text evidence="1">The sequence shown here is derived from an EMBL/GenBank/DDBJ whole genome shotgun (WGS) entry which is preliminary data.</text>
</comment>
<accession>A0ABS6S3X2</accession>
<dbReference type="EMBL" id="JABXWD010000536">
    <property type="protein sequence ID" value="MBV6343327.1"/>
    <property type="molecule type" value="Genomic_DNA"/>
</dbReference>
<proteinExistence type="predicted"/>
<name>A0ABS6S3X2_9BACT</name>
<reference evidence="1 2" key="1">
    <citation type="journal article" date="2020" name="J Geophys Res Biogeosci">
        <title>Magnetotaxis as an Adaptation to Enable Bacterial Shuttling of Microbial Sulfur and Sulfur Cycling Across Aquatic Oxic#Anoxic Interfaces.</title>
        <authorList>
            <person name="Li J."/>
            <person name="Liu P."/>
            <person name="Wang J."/>
            <person name="Roberts A.P."/>
            <person name="Pan Y."/>
        </authorList>
    </citation>
    <scope>NUCLEOTIDE SEQUENCE [LARGE SCALE GENOMIC DNA]</scope>
    <source>
        <strain evidence="1 2">MYR-1_YQ</strain>
    </source>
</reference>
<protein>
    <submittedName>
        <fullName evidence="1">Uncharacterized protein</fullName>
    </submittedName>
</protein>
<organism evidence="1 2">
    <name type="scientific">Candidatus Magnetobacterium casense</name>
    <dbReference type="NCBI Taxonomy" id="1455061"/>
    <lineage>
        <taxon>Bacteria</taxon>
        <taxon>Pseudomonadati</taxon>
        <taxon>Nitrospirota</taxon>
        <taxon>Thermodesulfovibrionia</taxon>
        <taxon>Thermodesulfovibrionales</taxon>
        <taxon>Candidatus Magnetobacteriaceae</taxon>
        <taxon>Candidatus Magnetobacterium</taxon>
    </lineage>
</organism>
<keyword evidence="2" id="KW-1185">Reference proteome</keyword>
<dbReference type="Proteomes" id="UP001196980">
    <property type="component" value="Unassembled WGS sequence"/>
</dbReference>
<sequence length="559" mass="57373">GGGSSTLTALTDVNLTSPTDGQILKYDNASSKWINASGGGSYGDANVLTLLGTWMGSNNVTTLGTIVNGTWHGSVIGDSYISSAATWNAKQNALTAGVDYLTPSGNGASLTGLTGGQISGNISGNAANVTGTVAIANGGTGQTTASAAFNALRPTTAKGDIVSDNGTATVVLAVGSNGQVLKADSSTPSGLTWGTDGTATLSQSNVDNFTMTLSSDNVILSVANWIPDNISITAIRLLATASLSNPYNMEDGIVDALKDQTGTGTCAICSGQNYDGSGKYYTPGVISSVAVYDYTHFNPSDYRYLGDGASNTKLAECFTTTQTVRFTSASFALMRTGSPSGNFTVNLWPKQSGTTVGTNAYPNTSGSPLATVSSAAGSLGTSFSGLTQYSFTAPYDGAAGDYCVDIEYSGGNVSNYIRVADNLASTYSGGNKAQYFSSWSAEAVDFLFEVKGYVTSSSAYVTSIATTAASQPAQARLVFLSQDVTGGSTLNTDILGYVSRDSGTTWDQVTLADEGAYAAGQKIYGGTVTLTSTGTAMKWKWATANTKEVRLLGVALTWK</sequence>
<evidence type="ECO:0000313" key="2">
    <source>
        <dbReference type="Proteomes" id="UP001196980"/>
    </source>
</evidence>
<evidence type="ECO:0000313" key="1">
    <source>
        <dbReference type="EMBL" id="MBV6343327.1"/>
    </source>
</evidence>